<organism evidence="1 2">
    <name type="scientific">Glutamicibacter nicotianae</name>
    <name type="common">Arthrobacter nicotianae</name>
    <dbReference type="NCBI Taxonomy" id="37929"/>
    <lineage>
        <taxon>Bacteria</taxon>
        <taxon>Bacillati</taxon>
        <taxon>Actinomycetota</taxon>
        <taxon>Actinomycetes</taxon>
        <taxon>Micrococcales</taxon>
        <taxon>Micrococcaceae</taxon>
        <taxon>Glutamicibacter</taxon>
    </lineage>
</organism>
<comment type="caution">
    <text evidence="1">The sequence shown here is derived from an EMBL/GenBank/DDBJ whole genome shotgun (WGS) entry which is preliminary data.</text>
</comment>
<keyword evidence="2" id="KW-1185">Reference proteome</keyword>
<dbReference type="RefSeq" id="WP_141355912.1">
    <property type="nucleotide sequence ID" value="NZ_BAAAWM010000001.1"/>
</dbReference>
<proteinExistence type="predicted"/>
<reference evidence="1 2" key="1">
    <citation type="submission" date="2019-06" db="EMBL/GenBank/DDBJ databases">
        <title>Whole genome shotgun sequence of Glutamicibacter nicotianae NBRC 14234.</title>
        <authorList>
            <person name="Hosoyama A."/>
            <person name="Uohara A."/>
            <person name="Ohji S."/>
            <person name="Ichikawa N."/>
        </authorList>
    </citation>
    <scope>NUCLEOTIDE SEQUENCE [LARGE SCALE GENOMIC DNA]</scope>
    <source>
        <strain evidence="1 2">NBRC 14234</strain>
    </source>
</reference>
<evidence type="ECO:0000313" key="2">
    <source>
        <dbReference type="Proteomes" id="UP000316242"/>
    </source>
</evidence>
<sequence length="274" mass="30227">MGSLPDGDYADFMLACTRAMLPAARANLAAVLALVEKGKIRCSESTSRPSAASQRAIAQVLEGGDFYPDHEIQAFAWPLLLQAGGLANGPKLALTARGRAARTKDPDEVLRALWERWVAKGIIDELARLEQIKGQRSAHVLSALGTRRRAASTAIELLAVDEFVEIDRLFDQVTAVAPFTSARKERATWKFYIEHPQYGSLGYADSDFPGVVDRRYLMALLFEYAATLGVVDVRYVRPEGAQADVERFNLYDPNAPISRYDGLLQVRATLLTRV</sequence>
<name>A0ABQ0RIU7_GLUNI</name>
<accession>A0ABQ0RIU7</accession>
<dbReference type="Proteomes" id="UP000316242">
    <property type="component" value="Unassembled WGS sequence"/>
</dbReference>
<gene>
    <name evidence="1" type="ORF">ANI01nite_05990</name>
</gene>
<evidence type="ECO:0000313" key="1">
    <source>
        <dbReference type="EMBL" id="GEC11396.1"/>
    </source>
</evidence>
<protein>
    <submittedName>
        <fullName evidence="1">Uncharacterized protein</fullName>
    </submittedName>
</protein>
<dbReference type="EMBL" id="BJNE01000002">
    <property type="protein sequence ID" value="GEC11396.1"/>
    <property type="molecule type" value="Genomic_DNA"/>
</dbReference>